<keyword evidence="2" id="KW-0732">Signal</keyword>
<dbReference type="RefSeq" id="WP_068265772.1">
    <property type="nucleotide sequence ID" value="NZ_LWSK01000097.1"/>
</dbReference>
<feature type="chain" id="PRO_5023148020" description="Protein BatD" evidence="2">
    <location>
        <begin position="26"/>
        <end position="318"/>
    </location>
</feature>
<accession>A0A5B1CG75</accession>
<keyword evidence="1" id="KW-1133">Transmembrane helix</keyword>
<feature type="signal peptide" evidence="2">
    <location>
        <begin position="1"/>
        <end position="25"/>
    </location>
</feature>
<gene>
    <name evidence="3" type="ORF">LF1_20900</name>
</gene>
<keyword evidence="4" id="KW-1185">Reference proteome</keyword>
<reference evidence="3 4" key="1">
    <citation type="submission" date="2019-08" db="EMBL/GenBank/DDBJ databases">
        <title>Deep-cultivation of Planctomycetes and their phenomic and genomic characterization uncovers novel biology.</title>
        <authorList>
            <person name="Wiegand S."/>
            <person name="Jogler M."/>
            <person name="Boedeker C."/>
            <person name="Pinto D."/>
            <person name="Vollmers J."/>
            <person name="Rivas-Marin E."/>
            <person name="Kohn T."/>
            <person name="Peeters S.H."/>
            <person name="Heuer A."/>
            <person name="Rast P."/>
            <person name="Oberbeckmann S."/>
            <person name="Bunk B."/>
            <person name="Jeske O."/>
            <person name="Meyerdierks A."/>
            <person name="Storesund J.E."/>
            <person name="Kallscheuer N."/>
            <person name="Luecker S."/>
            <person name="Lage O.M."/>
            <person name="Pohl T."/>
            <person name="Merkel B.J."/>
            <person name="Hornburger P."/>
            <person name="Mueller R.-W."/>
            <person name="Bruemmer F."/>
            <person name="Labrenz M."/>
            <person name="Spormann A.M."/>
            <person name="Op Den Camp H."/>
            <person name="Overmann J."/>
            <person name="Amann R."/>
            <person name="Jetten M.S.M."/>
            <person name="Mascher T."/>
            <person name="Medema M.H."/>
            <person name="Devos D.P."/>
            <person name="Kaster A.-K."/>
            <person name="Ovreas L."/>
            <person name="Rohde M."/>
            <person name="Galperin M.Y."/>
            <person name="Jogler C."/>
        </authorList>
    </citation>
    <scope>NUCLEOTIDE SEQUENCE [LARGE SCALE GENOMIC DNA]</scope>
    <source>
        <strain evidence="3 4">LF1</strain>
    </source>
</reference>
<dbReference type="AlphaFoldDB" id="A0A5B1CG75"/>
<evidence type="ECO:0000313" key="3">
    <source>
        <dbReference type="EMBL" id="KAA1259556.1"/>
    </source>
</evidence>
<evidence type="ECO:0000256" key="2">
    <source>
        <dbReference type="SAM" id="SignalP"/>
    </source>
</evidence>
<sequence precursor="true">MIINQVRMLIRLLLCSLLLAAVSYADGPPLLTSVLPTEIIEVAKPFELQLEVVSKAPASVQLIDDSIEQADGFEIVGTRLIGPVPLAPLAKEDANPSSRFQTTLVLVLETARPGSRTLPSFKLQVTIDEQVFSLASEAATVDVQGIVPEDFDPTEFRQLKPLAEIETTKTPKRISAWVAAIVVGLIGGLLFFWRRSKNSDAAIRQRWISEIDSLETDVRNRKSGLPEAHDETCHRIRQWIQSSTRIPATSLPTDQLVNQLRSRSWPEPMLDRLSKMLARNDQLKFADGATPTEHASTVFDDARWMIANPTIAQLRERN</sequence>
<evidence type="ECO:0008006" key="5">
    <source>
        <dbReference type="Google" id="ProtNLM"/>
    </source>
</evidence>
<evidence type="ECO:0000256" key="1">
    <source>
        <dbReference type="SAM" id="Phobius"/>
    </source>
</evidence>
<comment type="caution">
    <text evidence="3">The sequence shown here is derived from an EMBL/GenBank/DDBJ whole genome shotgun (WGS) entry which is preliminary data.</text>
</comment>
<organism evidence="3 4">
    <name type="scientific">Rubripirellula obstinata</name>
    <dbReference type="NCBI Taxonomy" id="406547"/>
    <lineage>
        <taxon>Bacteria</taxon>
        <taxon>Pseudomonadati</taxon>
        <taxon>Planctomycetota</taxon>
        <taxon>Planctomycetia</taxon>
        <taxon>Pirellulales</taxon>
        <taxon>Pirellulaceae</taxon>
        <taxon>Rubripirellula</taxon>
    </lineage>
</organism>
<protein>
    <recommendedName>
        <fullName evidence="5">Protein BatD</fullName>
    </recommendedName>
</protein>
<feature type="transmembrane region" description="Helical" evidence="1">
    <location>
        <begin position="174"/>
        <end position="193"/>
    </location>
</feature>
<dbReference type="Proteomes" id="UP000322699">
    <property type="component" value="Unassembled WGS sequence"/>
</dbReference>
<keyword evidence="1" id="KW-0812">Transmembrane</keyword>
<keyword evidence="1" id="KW-0472">Membrane</keyword>
<name>A0A5B1CG75_9BACT</name>
<evidence type="ECO:0000313" key="4">
    <source>
        <dbReference type="Proteomes" id="UP000322699"/>
    </source>
</evidence>
<proteinExistence type="predicted"/>
<dbReference type="OrthoDB" id="9807384at2"/>
<dbReference type="EMBL" id="VRLW01000001">
    <property type="protein sequence ID" value="KAA1259556.1"/>
    <property type="molecule type" value="Genomic_DNA"/>
</dbReference>